<gene>
    <name evidence="2" type="ORF">Lmor_0168</name>
    <name evidence="3" type="ORF">NCTC12239_00049</name>
</gene>
<feature type="transmembrane region" description="Helical" evidence="1">
    <location>
        <begin position="70"/>
        <end position="92"/>
    </location>
</feature>
<dbReference type="RefSeq" id="WP_028384049.1">
    <property type="nucleotide sequence ID" value="NZ_CAAAJG010000036.1"/>
</dbReference>
<dbReference type="EMBL" id="UGOG01000001">
    <property type="protein sequence ID" value="STX61146.1"/>
    <property type="molecule type" value="Genomic_DNA"/>
</dbReference>
<evidence type="ECO:0000313" key="4">
    <source>
        <dbReference type="Proteomes" id="UP000054985"/>
    </source>
</evidence>
<proteinExistence type="predicted"/>
<organism evidence="3 5">
    <name type="scientific">Legionella moravica</name>
    <dbReference type="NCBI Taxonomy" id="39962"/>
    <lineage>
        <taxon>Bacteria</taxon>
        <taxon>Pseudomonadati</taxon>
        <taxon>Pseudomonadota</taxon>
        <taxon>Gammaproteobacteria</taxon>
        <taxon>Legionellales</taxon>
        <taxon>Legionellaceae</taxon>
        <taxon>Legionella</taxon>
    </lineage>
</organism>
<dbReference type="AlphaFoldDB" id="A0A378JRT0"/>
<evidence type="ECO:0000313" key="3">
    <source>
        <dbReference type="EMBL" id="STX61146.1"/>
    </source>
</evidence>
<protein>
    <submittedName>
        <fullName evidence="3">Uncharacterized protein</fullName>
    </submittedName>
</protein>
<dbReference type="EMBL" id="LNYN01000005">
    <property type="protein sequence ID" value="KTD39056.1"/>
    <property type="molecule type" value="Genomic_DNA"/>
</dbReference>
<evidence type="ECO:0000313" key="5">
    <source>
        <dbReference type="Proteomes" id="UP000254040"/>
    </source>
</evidence>
<keyword evidence="4" id="KW-1185">Reference proteome</keyword>
<reference evidence="2 4" key="1">
    <citation type="submission" date="2015-11" db="EMBL/GenBank/DDBJ databases">
        <title>Genomic analysis of 38 Legionella species identifies large and diverse effector repertoires.</title>
        <authorList>
            <person name="Burstein D."/>
            <person name="Amaro F."/>
            <person name="Zusman T."/>
            <person name="Lifshitz Z."/>
            <person name="Cohen O."/>
            <person name="Gilbert J.A."/>
            <person name="Pupko T."/>
            <person name="Shuman H.A."/>
            <person name="Segal G."/>
        </authorList>
    </citation>
    <scope>NUCLEOTIDE SEQUENCE [LARGE SCALE GENOMIC DNA]</scope>
    <source>
        <strain evidence="2 4">ATCC 43877</strain>
    </source>
</reference>
<keyword evidence="1" id="KW-0472">Membrane</keyword>
<evidence type="ECO:0000256" key="1">
    <source>
        <dbReference type="SAM" id="Phobius"/>
    </source>
</evidence>
<name>A0A378JRT0_9GAMM</name>
<sequence>MAGKLSISFLTGSDHVIQNRLNSDIVIPRKRRTVDQMFFQPYESKEEFVFCARHTFLPVALIGLAILDPAVLITMPAVIGAIIIGGAVLSGIHELVGDEHNASYFFNVAKYIFNDLCQAVLDLVVLPLSLLVMTTRGASTGLHAAVASTERDETPAPGL</sequence>
<reference evidence="3 5" key="2">
    <citation type="submission" date="2018-06" db="EMBL/GenBank/DDBJ databases">
        <authorList>
            <consortium name="Pathogen Informatics"/>
            <person name="Doyle S."/>
        </authorList>
    </citation>
    <scope>NUCLEOTIDE SEQUENCE [LARGE SCALE GENOMIC DNA]</scope>
    <source>
        <strain evidence="3 5">NCTC12239</strain>
    </source>
</reference>
<keyword evidence="1" id="KW-1133">Transmembrane helix</keyword>
<accession>A0A378JRT0</accession>
<evidence type="ECO:0000313" key="2">
    <source>
        <dbReference type="EMBL" id="KTD39056.1"/>
    </source>
</evidence>
<dbReference type="OrthoDB" id="5638390at2"/>
<dbReference type="Proteomes" id="UP000254040">
    <property type="component" value="Unassembled WGS sequence"/>
</dbReference>
<dbReference type="Proteomes" id="UP000054985">
    <property type="component" value="Unassembled WGS sequence"/>
</dbReference>
<keyword evidence="1" id="KW-0812">Transmembrane</keyword>